<dbReference type="EMBL" id="UZAI01017082">
    <property type="protein sequence ID" value="VDP20251.1"/>
    <property type="molecule type" value="Genomic_DNA"/>
</dbReference>
<dbReference type="Proteomes" id="UP000277204">
    <property type="component" value="Unassembled WGS sequence"/>
</dbReference>
<protein>
    <submittedName>
        <fullName evidence="1">Uncharacterized protein</fullName>
    </submittedName>
</protein>
<dbReference type="AlphaFoldDB" id="A0A183MJH0"/>
<proteinExistence type="predicted"/>
<sequence length="92" mass="10996">METNDFTRINNSKIWLEGLYSFERNKMFLNKSQMFHCNLMIKTLQSYEDLKQSEANSHLLFRTAIDQSRVGIYIFSAECLNITLSHKHYKLR</sequence>
<reference evidence="1 2" key="1">
    <citation type="submission" date="2018-11" db="EMBL/GenBank/DDBJ databases">
        <authorList>
            <consortium name="Pathogen Informatics"/>
        </authorList>
    </citation>
    <scope>NUCLEOTIDE SEQUENCE [LARGE SCALE GENOMIC DNA]</scope>
    <source>
        <strain evidence="1 2">Zambia</strain>
    </source>
</reference>
<gene>
    <name evidence="1" type="ORF">SMRZ_LOCUS16195</name>
</gene>
<evidence type="ECO:0000313" key="2">
    <source>
        <dbReference type="Proteomes" id="UP000277204"/>
    </source>
</evidence>
<keyword evidence="2" id="KW-1185">Reference proteome</keyword>
<evidence type="ECO:0000313" key="1">
    <source>
        <dbReference type="EMBL" id="VDP20251.1"/>
    </source>
</evidence>
<organism evidence="1 2">
    <name type="scientific">Schistosoma margrebowiei</name>
    <dbReference type="NCBI Taxonomy" id="48269"/>
    <lineage>
        <taxon>Eukaryota</taxon>
        <taxon>Metazoa</taxon>
        <taxon>Spiralia</taxon>
        <taxon>Lophotrochozoa</taxon>
        <taxon>Platyhelminthes</taxon>
        <taxon>Trematoda</taxon>
        <taxon>Digenea</taxon>
        <taxon>Strigeidida</taxon>
        <taxon>Schistosomatoidea</taxon>
        <taxon>Schistosomatidae</taxon>
        <taxon>Schistosoma</taxon>
    </lineage>
</organism>
<accession>A0A183MJH0</accession>
<name>A0A183MJH0_9TREM</name>